<comment type="function">
    <text evidence="18">Key enzyme of fatty acid beta-oxidation. Able to isomerize both 3-cis (3Z) and 3-trans (3E) double bonds into the 2-trans (2E) form in a range of enoyl-CoA species, with a preference for (3Z)-enoyl-CoAs over (3E)-enoyl-CoAs. The catalytic efficiency of this enzyme is not affected by the fatty acyl chain length.</text>
</comment>
<dbReference type="RefSeq" id="XP_003228704.1">
    <property type="nucleotide sequence ID" value="XM_003228656.3"/>
</dbReference>
<comment type="subcellular location">
    <subcellularLocation>
        <location evidence="1">Mitochondrion matrix</location>
    </subcellularLocation>
</comment>
<comment type="catalytic activity">
    <reaction evidence="13">
        <text>(3Z)-hexenoyl-CoA = (2E)-hexenoyl-CoA</text>
        <dbReference type="Rhea" id="RHEA:45748"/>
        <dbReference type="ChEBI" id="CHEBI:62077"/>
        <dbReference type="ChEBI" id="CHEBI:85415"/>
    </reaction>
    <physiologicalReaction direction="left-to-right" evidence="13">
        <dbReference type="Rhea" id="RHEA:45749"/>
    </physiologicalReaction>
</comment>
<gene>
    <name evidence="25" type="primary">eci1</name>
</gene>
<dbReference type="PANTHER" id="PTHR11941">
    <property type="entry name" value="ENOYL-COA HYDRATASE-RELATED"/>
    <property type="match status" value="1"/>
</dbReference>
<dbReference type="EC" id="5.3.3.8" evidence="5"/>
<sequence length="308" mass="34051">MAAQAAAAGSRAWGRHFLPSSGLFTRLQSSQSRVQRLTGRPSVQSRLFSNSKILVELDENTGVATMTMKHPPVNSLSLEFLTEFSISLEKLENDKACRGVILTSALPGIFSAGLDITEMSGKSEAHYTEFWKAVQEMWLTLYHSRVATVAAINGSSPAGGCLMAMSCDYRIMADNPKFSIGLNETQLGIVAPFWFKDTIVNTIGHRAAERSLQLGFLYSPTEALRVGLVDELVPGEKVPLRAAEVMAQWLAIPDHARQLSKSLMRKPTLDRLLAHREADIQNFVSFISRDSIQKSLQKVMEKLKQRKG</sequence>
<dbReference type="InterPro" id="IPR029045">
    <property type="entry name" value="ClpP/crotonase-like_dom_sf"/>
</dbReference>
<keyword evidence="6" id="KW-0276">Fatty acid metabolism</keyword>
<dbReference type="OrthoDB" id="1696280at2759"/>
<evidence type="ECO:0000256" key="11">
    <source>
        <dbReference type="ARBA" id="ARBA00023235"/>
    </source>
</evidence>
<evidence type="ECO:0000313" key="25">
    <source>
        <dbReference type="Ensembl" id="ENSACAP00000041414.1"/>
    </source>
</evidence>
<evidence type="ECO:0000256" key="20">
    <source>
        <dbReference type="ARBA" id="ARBA00076241"/>
    </source>
</evidence>
<comment type="catalytic activity">
    <reaction evidence="12">
        <text>a (3E)-enoyl-CoA = a 4-saturated (2E)-enoyl-CoA</text>
        <dbReference type="Rhea" id="RHEA:45228"/>
        <dbReference type="ChEBI" id="CHEBI:58521"/>
        <dbReference type="ChEBI" id="CHEBI:85097"/>
        <dbReference type="EC" id="5.3.3.8"/>
    </reaction>
    <physiologicalReaction direction="left-to-right" evidence="12">
        <dbReference type="Rhea" id="RHEA:45229"/>
    </physiologicalReaction>
</comment>
<dbReference type="PANTHER" id="PTHR11941:SF45">
    <property type="entry name" value="ENOYL-COA DELTA ISOMERASE 1, MITOCHONDRIAL"/>
    <property type="match status" value="1"/>
</dbReference>
<keyword evidence="8" id="KW-0007">Acetylation</keyword>
<organism evidence="25 26">
    <name type="scientific">Anolis carolinensis</name>
    <name type="common">Green anole</name>
    <name type="synonym">American chameleon</name>
    <dbReference type="NCBI Taxonomy" id="28377"/>
    <lineage>
        <taxon>Eukaryota</taxon>
        <taxon>Metazoa</taxon>
        <taxon>Chordata</taxon>
        <taxon>Craniata</taxon>
        <taxon>Vertebrata</taxon>
        <taxon>Euteleostomi</taxon>
        <taxon>Lepidosauria</taxon>
        <taxon>Squamata</taxon>
        <taxon>Bifurcata</taxon>
        <taxon>Unidentata</taxon>
        <taxon>Episquamata</taxon>
        <taxon>Toxicofera</taxon>
        <taxon>Iguania</taxon>
        <taxon>Dactyloidae</taxon>
        <taxon>Anolis</taxon>
    </lineage>
</organism>
<dbReference type="PROSITE" id="PS00166">
    <property type="entry name" value="ENOYL_COA_HYDRATASE"/>
    <property type="match status" value="1"/>
</dbReference>
<evidence type="ECO:0000256" key="22">
    <source>
        <dbReference type="ARBA" id="ARBA00082088"/>
    </source>
</evidence>
<evidence type="ECO:0000256" key="7">
    <source>
        <dbReference type="ARBA" id="ARBA00022946"/>
    </source>
</evidence>
<comment type="catalytic activity">
    <reaction evidence="15">
        <text>(2E)-tetradecenoyl-CoA = (3Z)-tetradecenoyl-CoA</text>
        <dbReference type="Rhea" id="RHEA:29847"/>
        <dbReference type="ChEBI" id="CHEBI:61405"/>
        <dbReference type="ChEBI" id="CHEBI:61968"/>
    </reaction>
    <physiologicalReaction direction="right-to-left" evidence="15">
        <dbReference type="Rhea" id="RHEA:29849"/>
    </physiologicalReaction>
</comment>
<accession>A0A803U1S4</accession>
<evidence type="ECO:0000256" key="21">
    <source>
        <dbReference type="ARBA" id="ARBA00078358"/>
    </source>
</evidence>
<evidence type="ECO:0000256" key="14">
    <source>
        <dbReference type="ARBA" id="ARBA00050938"/>
    </source>
</evidence>
<dbReference type="Ensembl" id="ENSACAT00000043281.1">
    <property type="protein sequence ID" value="ENSACAP00000041414.1"/>
    <property type="gene ID" value="ENSACAG00000040492.1"/>
</dbReference>
<dbReference type="CTD" id="1632"/>
<protein>
    <recommendedName>
        <fullName evidence="19">Enoyl-CoA delta isomerase 1, mitochondrial</fullName>
        <ecNumber evidence="5">5.3.3.8</ecNumber>
    </recommendedName>
    <alternativeName>
        <fullName evidence="23">3,2-trans-enoyl-CoA isomerase</fullName>
    </alternativeName>
    <alternativeName>
        <fullName evidence="20 21">Delta(3),Delta(2)-enoyl-CoA isomerase</fullName>
    </alternativeName>
    <alternativeName>
        <fullName evidence="22">Dodecenoyl-CoA isomerase</fullName>
    </alternativeName>
</protein>
<evidence type="ECO:0000256" key="19">
    <source>
        <dbReference type="ARBA" id="ARBA00068317"/>
    </source>
</evidence>
<reference evidence="25" key="2">
    <citation type="submission" date="2025-08" db="UniProtKB">
        <authorList>
            <consortium name="Ensembl"/>
        </authorList>
    </citation>
    <scope>IDENTIFICATION</scope>
</reference>
<keyword evidence="26" id="KW-1185">Reference proteome</keyword>
<evidence type="ECO:0000256" key="24">
    <source>
        <dbReference type="RuleBase" id="RU003707"/>
    </source>
</evidence>
<reference evidence="25" key="3">
    <citation type="submission" date="2025-09" db="UniProtKB">
        <authorList>
            <consortium name="Ensembl"/>
        </authorList>
    </citation>
    <scope>IDENTIFICATION</scope>
</reference>
<dbReference type="KEGG" id="acs:100560602"/>
<dbReference type="GO" id="GO:0004165">
    <property type="term" value="F:delta(3)-delta(2)-enoyl-CoA isomerase activity"/>
    <property type="evidence" value="ECO:0000318"/>
    <property type="project" value="GO_Central"/>
</dbReference>
<dbReference type="Proteomes" id="UP000001646">
    <property type="component" value="Unplaced"/>
</dbReference>
<evidence type="ECO:0000256" key="15">
    <source>
        <dbReference type="ARBA" id="ARBA00051293"/>
    </source>
</evidence>
<dbReference type="InterPro" id="IPR018376">
    <property type="entry name" value="Enoyl-CoA_hyd/isom_CS"/>
</dbReference>
<evidence type="ECO:0000256" key="16">
    <source>
        <dbReference type="ARBA" id="ARBA00052376"/>
    </source>
</evidence>
<comment type="similarity">
    <text evidence="3 24">Belongs to the enoyl-CoA hydratase/isomerase family.</text>
</comment>
<dbReference type="GO" id="GO:0005739">
    <property type="term" value="C:mitochondrion"/>
    <property type="evidence" value="ECO:0000318"/>
    <property type="project" value="GO_Central"/>
</dbReference>
<dbReference type="GeneID" id="100560602"/>
<dbReference type="SUPFAM" id="SSF52096">
    <property type="entry name" value="ClpP/crotonase"/>
    <property type="match status" value="1"/>
</dbReference>
<evidence type="ECO:0000256" key="4">
    <source>
        <dbReference type="ARBA" id="ARBA00011233"/>
    </source>
</evidence>
<evidence type="ECO:0000256" key="2">
    <source>
        <dbReference type="ARBA" id="ARBA00005005"/>
    </source>
</evidence>
<evidence type="ECO:0000256" key="6">
    <source>
        <dbReference type="ARBA" id="ARBA00022832"/>
    </source>
</evidence>
<dbReference type="InParanoid" id="A0A803U1S4"/>
<keyword evidence="10" id="KW-0496">Mitochondrion</keyword>
<proteinExistence type="inferred from homology"/>
<dbReference type="Gene3D" id="6.10.250.170">
    <property type="match status" value="1"/>
</dbReference>
<evidence type="ECO:0000256" key="17">
    <source>
        <dbReference type="ARBA" id="ARBA00052542"/>
    </source>
</evidence>
<evidence type="ECO:0000256" key="18">
    <source>
        <dbReference type="ARBA" id="ARBA00056147"/>
    </source>
</evidence>
<dbReference type="FunFam" id="3.90.226.10:FF:000034">
    <property type="entry name" value="Enoyl-CoA delta isomerase 1"/>
    <property type="match status" value="1"/>
</dbReference>
<evidence type="ECO:0000256" key="9">
    <source>
        <dbReference type="ARBA" id="ARBA00023098"/>
    </source>
</evidence>
<evidence type="ECO:0000256" key="23">
    <source>
        <dbReference type="ARBA" id="ARBA00083575"/>
    </source>
</evidence>
<reference evidence="25" key="1">
    <citation type="submission" date="2009-12" db="EMBL/GenBank/DDBJ databases">
        <title>The Genome Sequence of Anolis carolinensis (Green Anole Lizard).</title>
        <authorList>
            <consortium name="The Genome Sequencing Platform"/>
            <person name="Di Palma F."/>
            <person name="Alfoldi J."/>
            <person name="Heiman D."/>
            <person name="Young S."/>
            <person name="Grabherr M."/>
            <person name="Johnson J."/>
            <person name="Lander E.S."/>
            <person name="Lindblad-Toh K."/>
        </authorList>
    </citation>
    <scope>NUCLEOTIDE SEQUENCE [LARGE SCALE GENOMIC DNA]</scope>
    <source>
        <strain evidence="25">JBL SC #1</strain>
    </source>
</reference>
<dbReference type="CDD" id="cd06558">
    <property type="entry name" value="crotonase-like"/>
    <property type="match status" value="1"/>
</dbReference>
<comment type="subunit">
    <text evidence="4">Homotrimer.</text>
</comment>
<evidence type="ECO:0000256" key="12">
    <source>
        <dbReference type="ARBA" id="ARBA00035949"/>
    </source>
</evidence>
<evidence type="ECO:0000256" key="1">
    <source>
        <dbReference type="ARBA" id="ARBA00004305"/>
    </source>
</evidence>
<comment type="catalytic activity">
    <reaction evidence="14">
        <text>(3Z)-decenoyl-CoA = (2E)-decenoyl-CoA</text>
        <dbReference type="Rhea" id="RHEA:77195"/>
        <dbReference type="ChEBI" id="CHEBI:61406"/>
        <dbReference type="ChEBI" id="CHEBI:195601"/>
    </reaction>
    <physiologicalReaction direction="left-to-right" evidence="14">
        <dbReference type="Rhea" id="RHEA:77196"/>
    </physiologicalReaction>
</comment>
<dbReference type="GO" id="GO:0005759">
    <property type="term" value="C:mitochondrial matrix"/>
    <property type="evidence" value="ECO:0007669"/>
    <property type="project" value="UniProtKB-SubCell"/>
</dbReference>
<evidence type="ECO:0000256" key="3">
    <source>
        <dbReference type="ARBA" id="ARBA00005254"/>
    </source>
</evidence>
<dbReference type="Gene3D" id="3.90.226.10">
    <property type="entry name" value="2-enoyl-CoA Hydratase, Chain A, domain 1"/>
    <property type="match status" value="1"/>
</dbReference>
<evidence type="ECO:0000256" key="13">
    <source>
        <dbReference type="ARBA" id="ARBA00036336"/>
    </source>
</evidence>
<comment type="pathway">
    <text evidence="2">Lipid metabolism; fatty acid beta-oxidation.</text>
</comment>
<dbReference type="GO" id="GO:0006635">
    <property type="term" value="P:fatty acid beta-oxidation"/>
    <property type="evidence" value="ECO:0000318"/>
    <property type="project" value="GO_Central"/>
</dbReference>
<evidence type="ECO:0000256" key="5">
    <source>
        <dbReference type="ARBA" id="ARBA00012064"/>
    </source>
</evidence>
<evidence type="ECO:0000313" key="26">
    <source>
        <dbReference type="Proteomes" id="UP000001646"/>
    </source>
</evidence>
<name>A0A803U1S4_ANOCA</name>
<dbReference type="AlphaFoldDB" id="A0A803U1S4"/>
<keyword evidence="11" id="KW-0413">Isomerase</keyword>
<evidence type="ECO:0000256" key="8">
    <source>
        <dbReference type="ARBA" id="ARBA00022990"/>
    </source>
</evidence>
<dbReference type="Pfam" id="PF00378">
    <property type="entry name" value="ECH_1"/>
    <property type="match status" value="1"/>
</dbReference>
<evidence type="ECO:0000256" key="10">
    <source>
        <dbReference type="ARBA" id="ARBA00023128"/>
    </source>
</evidence>
<comment type="catalytic activity">
    <reaction evidence="16">
        <text>(3Z)-dodecenoyl-CoA = (2E)-dodecenoyl-CoA</text>
        <dbReference type="Rhea" id="RHEA:23716"/>
        <dbReference type="ChEBI" id="CHEBI:57330"/>
        <dbReference type="ChEBI" id="CHEBI:58543"/>
        <dbReference type="EC" id="5.3.3.8"/>
    </reaction>
    <physiologicalReaction direction="left-to-right" evidence="16">
        <dbReference type="Rhea" id="RHEA:23717"/>
    </physiologicalReaction>
</comment>
<keyword evidence="9" id="KW-0443">Lipid metabolism</keyword>
<keyword evidence="7" id="KW-0809">Transit peptide</keyword>
<dbReference type="InterPro" id="IPR001753">
    <property type="entry name" value="Enoyl-CoA_hydra/iso"/>
</dbReference>
<comment type="catalytic activity">
    <reaction evidence="17">
        <text>(3Z)-octenoyl-CoA = (2E)-octenoyl-CoA</text>
        <dbReference type="Rhea" id="RHEA:46044"/>
        <dbReference type="ChEBI" id="CHEBI:62242"/>
        <dbReference type="ChEBI" id="CHEBI:85640"/>
    </reaction>
    <physiologicalReaction direction="left-to-right" evidence="17">
        <dbReference type="Rhea" id="RHEA:46045"/>
    </physiologicalReaction>
</comment>
<dbReference type="GeneTree" id="ENSGT00390000005678"/>